<gene>
    <name evidence="1" type="ORF">RHMOL_Rhmol01G0204800</name>
</gene>
<accession>A0ACC0Q4Y6</accession>
<dbReference type="EMBL" id="CM046388">
    <property type="protein sequence ID" value="KAI8572511.1"/>
    <property type="molecule type" value="Genomic_DNA"/>
</dbReference>
<organism evidence="1 2">
    <name type="scientific">Rhododendron molle</name>
    <name type="common">Chinese azalea</name>
    <name type="synonym">Azalea mollis</name>
    <dbReference type="NCBI Taxonomy" id="49168"/>
    <lineage>
        <taxon>Eukaryota</taxon>
        <taxon>Viridiplantae</taxon>
        <taxon>Streptophyta</taxon>
        <taxon>Embryophyta</taxon>
        <taxon>Tracheophyta</taxon>
        <taxon>Spermatophyta</taxon>
        <taxon>Magnoliopsida</taxon>
        <taxon>eudicotyledons</taxon>
        <taxon>Gunneridae</taxon>
        <taxon>Pentapetalae</taxon>
        <taxon>asterids</taxon>
        <taxon>Ericales</taxon>
        <taxon>Ericaceae</taxon>
        <taxon>Ericoideae</taxon>
        <taxon>Rhodoreae</taxon>
        <taxon>Rhododendron</taxon>
    </lineage>
</organism>
<keyword evidence="2" id="KW-1185">Reference proteome</keyword>
<dbReference type="Proteomes" id="UP001062846">
    <property type="component" value="Chromosome 1"/>
</dbReference>
<protein>
    <submittedName>
        <fullName evidence="1">Uncharacterized protein</fullName>
    </submittedName>
</protein>
<evidence type="ECO:0000313" key="1">
    <source>
        <dbReference type="EMBL" id="KAI8572511.1"/>
    </source>
</evidence>
<name>A0ACC0Q4Y6_RHOML</name>
<proteinExistence type="predicted"/>
<comment type="caution">
    <text evidence="1">The sequence shown here is derived from an EMBL/GenBank/DDBJ whole genome shotgun (WGS) entry which is preliminary data.</text>
</comment>
<evidence type="ECO:0000313" key="2">
    <source>
        <dbReference type="Proteomes" id="UP001062846"/>
    </source>
</evidence>
<sequence length="119" mass="13586">MSFEITIFPFSVLLFQIKDQLIQQLVWNEGFREKKKGTEGEGILSLVWKGQEVREGERRRETGTPSHPGSVSHQKWRDSVRKGESEATQLPAACVVHPLVGSSSYLHRCLRLVKEKLLL</sequence>
<reference evidence="1" key="1">
    <citation type="submission" date="2022-02" db="EMBL/GenBank/DDBJ databases">
        <title>Plant Genome Project.</title>
        <authorList>
            <person name="Zhang R.-G."/>
        </authorList>
    </citation>
    <scope>NUCLEOTIDE SEQUENCE</scope>
    <source>
        <strain evidence="1">AT1</strain>
    </source>
</reference>